<dbReference type="Proteomes" id="UP000734854">
    <property type="component" value="Unassembled WGS sequence"/>
</dbReference>
<gene>
    <name evidence="1" type="ORF">ZIOFF_048275</name>
</gene>
<keyword evidence="2" id="KW-1185">Reference proteome</keyword>
<dbReference type="SUPFAM" id="SSF56672">
    <property type="entry name" value="DNA/RNA polymerases"/>
    <property type="match status" value="1"/>
</dbReference>
<proteinExistence type="predicted"/>
<dbReference type="AlphaFoldDB" id="A0A8J5FYY8"/>
<dbReference type="PANTHER" id="PTHR33064:SF37">
    <property type="entry name" value="RIBONUCLEASE H"/>
    <property type="match status" value="1"/>
</dbReference>
<evidence type="ECO:0000313" key="2">
    <source>
        <dbReference type="Proteomes" id="UP000734854"/>
    </source>
</evidence>
<dbReference type="InterPro" id="IPR043502">
    <property type="entry name" value="DNA/RNA_pol_sf"/>
</dbReference>
<dbReference type="PANTHER" id="PTHR33064">
    <property type="entry name" value="POL PROTEIN"/>
    <property type="match status" value="1"/>
</dbReference>
<reference evidence="1 2" key="1">
    <citation type="submission" date="2020-08" db="EMBL/GenBank/DDBJ databases">
        <title>Plant Genome Project.</title>
        <authorList>
            <person name="Zhang R.-G."/>
        </authorList>
    </citation>
    <scope>NUCLEOTIDE SEQUENCE [LARGE SCALE GENOMIC DNA]</scope>
    <source>
        <tissue evidence="1">Rhizome</tissue>
    </source>
</reference>
<evidence type="ECO:0000313" key="1">
    <source>
        <dbReference type="EMBL" id="KAG6493296.1"/>
    </source>
</evidence>
<protein>
    <submittedName>
        <fullName evidence="1">Uncharacterized protein</fullName>
    </submittedName>
</protein>
<dbReference type="InterPro" id="IPR051320">
    <property type="entry name" value="Viral_Replic_Matur_Polypro"/>
</dbReference>
<dbReference type="EMBL" id="JACMSC010000013">
    <property type="protein sequence ID" value="KAG6493296.1"/>
    <property type="molecule type" value="Genomic_DNA"/>
</dbReference>
<dbReference type="Gene3D" id="3.30.70.270">
    <property type="match status" value="1"/>
</dbReference>
<organism evidence="1 2">
    <name type="scientific">Zingiber officinale</name>
    <name type="common">Ginger</name>
    <name type="synonym">Amomum zingiber</name>
    <dbReference type="NCBI Taxonomy" id="94328"/>
    <lineage>
        <taxon>Eukaryota</taxon>
        <taxon>Viridiplantae</taxon>
        <taxon>Streptophyta</taxon>
        <taxon>Embryophyta</taxon>
        <taxon>Tracheophyta</taxon>
        <taxon>Spermatophyta</taxon>
        <taxon>Magnoliopsida</taxon>
        <taxon>Liliopsida</taxon>
        <taxon>Zingiberales</taxon>
        <taxon>Zingiberaceae</taxon>
        <taxon>Zingiber</taxon>
    </lineage>
</organism>
<sequence length="317" mass="35726">MLSICKKNGLILSPTKMKIGSPTIEFLGAIIGPSTIKLQAHIISKIANFKDQELTTAKGLRSWLGLVNYCRSYIPNLGRLLGLLYSNTSPNSERKMNTHDWALIHRIKKVITDLPDLAIPPEQCYIILEIDGCMEGWGGICKWKPQKYDAKSEEKICAYASGKYSPIKSTIDAEIHAVMNSMDNFKIYYLDKPETMDSDGEGSSSTNPNGRSIITNLDKAQYEDIPSPSGPHHLLEQYAELACSGRTSILHPEEHDKRSHMADIEWTVARIVINNLRELELICQVKENDFRRRSHHEGQSTYWNDALPAVTKARLDL</sequence>
<name>A0A8J5FYY8_ZINOF</name>
<comment type="caution">
    <text evidence="1">The sequence shown here is derived from an EMBL/GenBank/DDBJ whole genome shotgun (WGS) entry which is preliminary data.</text>
</comment>
<dbReference type="InterPro" id="IPR043128">
    <property type="entry name" value="Rev_trsase/Diguanyl_cyclase"/>
</dbReference>
<accession>A0A8J5FYY8</accession>